<dbReference type="PANTHER" id="PTHR15603:SF1">
    <property type="entry name" value="METASTASIS-ASSOCIATED IN COLON CANCER PROTEIN 1"/>
    <property type="match status" value="1"/>
</dbReference>
<dbReference type="InterPro" id="IPR056181">
    <property type="entry name" value="SH3BP4_C"/>
</dbReference>
<feature type="domain" description="SH3" evidence="5">
    <location>
        <begin position="553"/>
        <end position="623"/>
    </location>
</feature>
<evidence type="ECO:0000259" key="5">
    <source>
        <dbReference type="PROSITE" id="PS50002"/>
    </source>
</evidence>
<organism evidence="7 8">
    <name type="scientific">Huso huso</name>
    <name type="common">Beluga</name>
    <name type="synonym">Acipenser huso</name>
    <dbReference type="NCBI Taxonomy" id="61971"/>
    <lineage>
        <taxon>Eukaryota</taxon>
        <taxon>Metazoa</taxon>
        <taxon>Chordata</taxon>
        <taxon>Craniata</taxon>
        <taxon>Vertebrata</taxon>
        <taxon>Euteleostomi</taxon>
        <taxon>Actinopterygii</taxon>
        <taxon>Chondrostei</taxon>
        <taxon>Acipenseriformes</taxon>
        <taxon>Acipenseridae</taxon>
        <taxon>Huso</taxon>
    </lineage>
</organism>
<keyword evidence="2 4" id="KW-0728">SH3 domain</keyword>
<protein>
    <submittedName>
        <fullName evidence="7">Metastasis-associated in colon cancer protein 1</fullName>
    </submittedName>
</protein>
<evidence type="ECO:0000256" key="2">
    <source>
        <dbReference type="ARBA" id="ARBA00022443"/>
    </source>
</evidence>
<evidence type="ECO:0000313" key="7">
    <source>
        <dbReference type="EMBL" id="KAK6491379.1"/>
    </source>
</evidence>
<keyword evidence="3" id="KW-0539">Nucleus</keyword>
<dbReference type="Pfam" id="PF23640">
    <property type="entry name" value="UPA_SH3BP4"/>
    <property type="match status" value="1"/>
</dbReference>
<accession>A0ABR1A2Q5</accession>
<dbReference type="InterPro" id="IPR056182">
    <property type="entry name" value="UPA_SH3BP4"/>
</dbReference>
<dbReference type="EMBL" id="JAHFZB010000003">
    <property type="protein sequence ID" value="KAK6491379.1"/>
    <property type="molecule type" value="Genomic_DNA"/>
</dbReference>
<dbReference type="InterPro" id="IPR056183">
    <property type="entry name" value="DEATH_SH3BP4"/>
</dbReference>
<keyword evidence="8" id="KW-1185">Reference proteome</keyword>
<dbReference type="PROSITE" id="PS50002">
    <property type="entry name" value="SH3"/>
    <property type="match status" value="1"/>
</dbReference>
<feature type="domain" description="ZU5" evidence="6">
    <location>
        <begin position="216"/>
        <end position="353"/>
    </location>
</feature>
<evidence type="ECO:0000256" key="1">
    <source>
        <dbReference type="ARBA" id="ARBA00004123"/>
    </source>
</evidence>
<name>A0ABR1A2Q5_HUSHU</name>
<evidence type="ECO:0000313" key="8">
    <source>
        <dbReference type="Proteomes" id="UP001369086"/>
    </source>
</evidence>
<sequence>MAAVRPHSFRTGGLARTRSEGTLIDLDDEGPFNNNILKGSNIDGSQAGNYLDWLILKADDKPATQSSNPFWKGLSGSNPFLDDIVHTSENEKANAHVSILKEDPFAIFGDDKTESIGSSSDEMDVNHLLNFQTANSKSGRCKSTSDLLDIRNEKETPKKSNIAASQFLTPDFKWLQNDKEAYKMAWLSHRQLTRSCLDLGMISQSPGWAQTQAAETHVVCKVDHNGGSVQLPDSDICAHIPLGHVAPGETQEISLKAVLDPPQGLNNDYSTTVSPLLEVRVSNLRTKECISLEMKIAAEIRNDPLSQVMTDIVCLCGQKKEGPYEKMQNCYIYKDTLQVKLETLSPCMYIIAAAKATCLQPPALSVWDYISKQITIGVYGPKHIHPSFTAVCAVFSHNQTPEKLAVSDMKKAHRNLPPVVLQLWGKNQFHLQKLQDLQIEAFPLDSKFEVKATEQIKQIKLVQLKMGRVLHPQFPLSMAGTGEHGSFNLAIQVKNLNHEVLVQFSVKTPGATPKSADKYQQRRFQRRKEVGRSAPIPEITVLKCPKFQDRTVNISRYGIALKSVLRQPKIEYLLEYFKGDTIALLGLEKVKAIGLTKVKEWYIGFLRGKVGLVHCKNVKVISKDQVIDFTDVTLGTKVLLDQIVLPFKKLTYMYSAIQSLCTDQIPSWKAFAEALGYPCLSLEDISRTQAQSEADKVACVLEKLKEDCHSDKSKRKFQHELLTALLKIDCQGLVARLTQNTVILTTAVELGIRWRELAEKASRLTKAQIDGYEAPHKGKNGEVGTEAMWKPAYDFIYTWSSHYGDGYRDVLQDLHLALDKMKSPVTRHWRQLTGVLILVNCMDILRANAFPTTDEEQKHLQ</sequence>
<comment type="caution">
    <text evidence="7">The sequence shown here is derived from an EMBL/GenBank/DDBJ whole genome shotgun (WGS) entry which is preliminary data.</text>
</comment>
<dbReference type="InterPro" id="IPR000906">
    <property type="entry name" value="ZU5_dom"/>
</dbReference>
<reference evidence="7 8" key="1">
    <citation type="submission" date="2021-05" db="EMBL/GenBank/DDBJ databases">
        <authorList>
            <person name="Zahm M."/>
            <person name="Klopp C."/>
            <person name="Cabau C."/>
            <person name="Kuhl H."/>
            <person name="Suciu R."/>
            <person name="Ciorpac M."/>
            <person name="Holostenco D."/>
            <person name="Gessner J."/>
            <person name="Wuertz S."/>
            <person name="Hohne C."/>
            <person name="Stock M."/>
            <person name="Gislard M."/>
            <person name="Lluch J."/>
            <person name="Milhes M."/>
            <person name="Lampietro C."/>
            <person name="Lopez Roques C."/>
            <person name="Donnadieu C."/>
            <person name="Du K."/>
            <person name="Schartl M."/>
            <person name="Guiguen Y."/>
        </authorList>
    </citation>
    <scope>NUCLEOTIDE SEQUENCE [LARGE SCALE GENOMIC DNA]</scope>
    <source>
        <strain evidence="7">Hh-F2</strain>
        <tissue evidence="7">Blood</tissue>
    </source>
</reference>
<evidence type="ECO:0000259" key="6">
    <source>
        <dbReference type="PROSITE" id="PS51145"/>
    </source>
</evidence>
<proteinExistence type="predicted"/>
<dbReference type="PROSITE" id="PS51145">
    <property type="entry name" value="ZU5"/>
    <property type="match status" value="1"/>
</dbReference>
<dbReference type="Pfam" id="PF23637">
    <property type="entry name" value="SH3BP4_C"/>
    <property type="match status" value="1"/>
</dbReference>
<dbReference type="PANTHER" id="PTHR15603">
    <property type="entry name" value="SH3 DOMAIN-CONTAINING PROTEIN"/>
    <property type="match status" value="1"/>
</dbReference>
<evidence type="ECO:0000256" key="4">
    <source>
        <dbReference type="PROSITE-ProRule" id="PRU00192"/>
    </source>
</evidence>
<gene>
    <name evidence="7" type="ORF">HHUSO_G3427</name>
</gene>
<dbReference type="InterPro" id="IPR001452">
    <property type="entry name" value="SH3_domain"/>
</dbReference>
<evidence type="ECO:0000256" key="3">
    <source>
        <dbReference type="ARBA" id="ARBA00023242"/>
    </source>
</evidence>
<comment type="subcellular location">
    <subcellularLocation>
        <location evidence="1">Nucleus</location>
    </subcellularLocation>
</comment>
<dbReference type="Pfam" id="PF24094">
    <property type="entry name" value="DEATH_SH3BP4"/>
    <property type="match status" value="1"/>
</dbReference>
<dbReference type="Proteomes" id="UP001369086">
    <property type="component" value="Unassembled WGS sequence"/>
</dbReference>
<dbReference type="Gene3D" id="2.60.220.30">
    <property type="match status" value="1"/>
</dbReference>